<feature type="compositionally biased region" description="Basic and acidic residues" evidence="1">
    <location>
        <begin position="249"/>
        <end position="264"/>
    </location>
</feature>
<dbReference type="GO" id="GO:0007034">
    <property type="term" value="P:vacuolar transport"/>
    <property type="evidence" value="ECO:0007669"/>
    <property type="project" value="UniProtKB-ARBA"/>
</dbReference>
<feature type="region of interest" description="Disordered" evidence="1">
    <location>
        <begin position="249"/>
        <end position="274"/>
    </location>
</feature>
<dbReference type="GO" id="GO:0051666">
    <property type="term" value="P:actin cortical patch localization"/>
    <property type="evidence" value="ECO:0007669"/>
    <property type="project" value="TreeGrafter"/>
</dbReference>
<feature type="region of interest" description="Disordered" evidence="1">
    <location>
        <begin position="364"/>
        <end position="551"/>
    </location>
</feature>
<dbReference type="PANTHER" id="PTHR47789:SF1">
    <property type="entry name" value="LAS SEVENTEEN-BINDING PROTEIN 5"/>
    <property type="match status" value="1"/>
</dbReference>
<dbReference type="InParanoid" id="A0A165GBP2"/>
<keyword evidence="4" id="KW-1185">Reference proteome</keyword>
<dbReference type="InterPro" id="IPR002014">
    <property type="entry name" value="VHS_dom"/>
</dbReference>
<feature type="compositionally biased region" description="Basic and acidic residues" evidence="1">
    <location>
        <begin position="431"/>
        <end position="443"/>
    </location>
</feature>
<feature type="domain" description="VHS" evidence="2">
    <location>
        <begin position="33"/>
        <end position="152"/>
    </location>
</feature>
<dbReference type="Gene3D" id="1.25.40.90">
    <property type="match status" value="1"/>
</dbReference>
<dbReference type="GO" id="GO:0035091">
    <property type="term" value="F:phosphatidylinositol binding"/>
    <property type="evidence" value="ECO:0007669"/>
    <property type="project" value="InterPro"/>
</dbReference>
<accession>A0A165GBP2</accession>
<dbReference type="CDD" id="cd14232">
    <property type="entry name" value="GAT_LSB5"/>
    <property type="match status" value="1"/>
</dbReference>
<dbReference type="GO" id="GO:0030479">
    <property type="term" value="C:actin cortical patch"/>
    <property type="evidence" value="ECO:0007669"/>
    <property type="project" value="TreeGrafter"/>
</dbReference>
<dbReference type="PANTHER" id="PTHR47789">
    <property type="entry name" value="LAS SEVENTEEN-BINDING PROTEIN 5"/>
    <property type="match status" value="1"/>
</dbReference>
<dbReference type="SUPFAM" id="SSF89009">
    <property type="entry name" value="GAT-like domain"/>
    <property type="match status" value="1"/>
</dbReference>
<dbReference type="FunCoup" id="A0A165GBP2">
    <property type="interactions" value="20"/>
</dbReference>
<evidence type="ECO:0000313" key="3">
    <source>
        <dbReference type="EMBL" id="KZT57868.1"/>
    </source>
</evidence>
<evidence type="ECO:0000259" key="2">
    <source>
        <dbReference type="PROSITE" id="PS50179"/>
    </source>
</evidence>
<evidence type="ECO:0000256" key="1">
    <source>
        <dbReference type="SAM" id="MobiDB-lite"/>
    </source>
</evidence>
<feature type="compositionally biased region" description="Low complexity" evidence="1">
    <location>
        <begin position="171"/>
        <end position="181"/>
    </location>
</feature>
<feature type="region of interest" description="Disordered" evidence="1">
    <location>
        <begin position="159"/>
        <end position="190"/>
    </location>
</feature>
<organism evidence="3 4">
    <name type="scientific">Calocera cornea HHB12733</name>
    <dbReference type="NCBI Taxonomy" id="1353952"/>
    <lineage>
        <taxon>Eukaryota</taxon>
        <taxon>Fungi</taxon>
        <taxon>Dikarya</taxon>
        <taxon>Basidiomycota</taxon>
        <taxon>Agaricomycotina</taxon>
        <taxon>Dacrymycetes</taxon>
        <taxon>Dacrymycetales</taxon>
        <taxon>Dacrymycetaceae</taxon>
        <taxon>Calocera</taxon>
    </lineage>
</organism>
<dbReference type="SUPFAM" id="SSF48464">
    <property type="entry name" value="ENTH/VHS domain"/>
    <property type="match status" value="1"/>
</dbReference>
<dbReference type="InterPro" id="IPR008942">
    <property type="entry name" value="ENTH_VHS"/>
</dbReference>
<evidence type="ECO:0000313" key="4">
    <source>
        <dbReference type="Proteomes" id="UP000076842"/>
    </source>
</evidence>
<dbReference type="GO" id="GO:0006897">
    <property type="term" value="P:endocytosis"/>
    <property type="evidence" value="ECO:0007669"/>
    <property type="project" value="InterPro"/>
</dbReference>
<dbReference type="Pfam" id="PF00790">
    <property type="entry name" value="VHS"/>
    <property type="match status" value="1"/>
</dbReference>
<feature type="compositionally biased region" description="Basic and acidic residues" evidence="1">
    <location>
        <begin position="542"/>
        <end position="551"/>
    </location>
</feature>
<dbReference type="OrthoDB" id="10068368at2759"/>
<dbReference type="GO" id="GO:0007015">
    <property type="term" value="P:actin filament organization"/>
    <property type="evidence" value="ECO:0007669"/>
    <property type="project" value="InterPro"/>
</dbReference>
<dbReference type="GO" id="GO:0043130">
    <property type="term" value="F:ubiquitin binding"/>
    <property type="evidence" value="ECO:0007669"/>
    <property type="project" value="InterPro"/>
</dbReference>
<reference evidence="3 4" key="1">
    <citation type="journal article" date="2016" name="Mol. Biol. Evol.">
        <title>Comparative Genomics of Early-Diverging Mushroom-Forming Fungi Provides Insights into the Origins of Lignocellulose Decay Capabilities.</title>
        <authorList>
            <person name="Nagy L.G."/>
            <person name="Riley R."/>
            <person name="Tritt A."/>
            <person name="Adam C."/>
            <person name="Daum C."/>
            <person name="Floudas D."/>
            <person name="Sun H."/>
            <person name="Yadav J.S."/>
            <person name="Pangilinan J."/>
            <person name="Larsson K.H."/>
            <person name="Matsuura K."/>
            <person name="Barry K."/>
            <person name="Labutti K."/>
            <person name="Kuo R."/>
            <person name="Ohm R.A."/>
            <person name="Bhattacharya S.S."/>
            <person name="Shirouzu T."/>
            <person name="Yoshinaga Y."/>
            <person name="Martin F.M."/>
            <person name="Grigoriev I.V."/>
            <person name="Hibbett D.S."/>
        </authorList>
    </citation>
    <scope>NUCLEOTIDE SEQUENCE [LARGE SCALE GENOMIC DNA]</scope>
    <source>
        <strain evidence="3 4">HHB12733</strain>
    </source>
</reference>
<dbReference type="InterPro" id="IPR045007">
    <property type="entry name" value="LSB5"/>
</dbReference>
<sequence>MTTAAAVKWGVKAAQGFSSEKPHSSVTDWIEILSGEKYSVDDLEGIPELVESINIQGLEGTTEASRAIRKKLKYGNVHRQLRALTILKALVENCGPRFRTNFANAQLADRIKLMAADPMTDEHVKKRLIALLASWHRLWQDDPKMKVVADLYLACGGGKGKAVHHERSSTRDSTMSSSPPRSSRDYDGQDGQTLWERHQRIEQEEARLRQERERKRREEEKRKLQEEKDALAREREELAKEKIRVKMEREKAVADAKRAKEPPKPKRPPFNYEKEKPNILNSIATASQCSNNLINALKLINREKETVQANPRVQDALQKAKLARRAVIRYIQLTDNEEVIGTLLETNERIIASINLYDQMCKPAEHDSDEEQPPAEAAKDPVETARARVEARGARETELDKLQMKQRERVERVNSMRDERDRPARRSRNAHTQDEYVHPDLRDLSFGPLGSTGRDSLPEPLRPTDDSDDDRQAGLSDYSDYDSDEDARYGSSSRSHHSHSHSRTASGSATYDKNGASSSGLLVDVSDPFADPEDGVTTPGIADKKPVHWAS</sequence>
<dbReference type="InterPro" id="IPR044103">
    <property type="entry name" value="GAT_LSB5"/>
</dbReference>
<dbReference type="CDD" id="cd16980">
    <property type="entry name" value="VHS_Lsb5"/>
    <property type="match status" value="1"/>
</dbReference>
<dbReference type="STRING" id="1353952.A0A165GBP2"/>
<name>A0A165GBP2_9BASI</name>
<protein>
    <recommendedName>
        <fullName evidence="2">VHS domain-containing protein</fullName>
    </recommendedName>
</protein>
<gene>
    <name evidence="3" type="ORF">CALCODRAFT_495705</name>
</gene>
<feature type="compositionally biased region" description="Basic and acidic residues" evidence="1">
    <location>
        <begin position="377"/>
        <end position="424"/>
    </location>
</feature>
<dbReference type="SMART" id="SM00288">
    <property type="entry name" value="VHS"/>
    <property type="match status" value="1"/>
</dbReference>
<proteinExistence type="predicted"/>
<dbReference type="PROSITE" id="PS50179">
    <property type="entry name" value="VHS"/>
    <property type="match status" value="1"/>
</dbReference>
<dbReference type="AlphaFoldDB" id="A0A165GBP2"/>
<dbReference type="EMBL" id="KV423958">
    <property type="protein sequence ID" value="KZT57868.1"/>
    <property type="molecule type" value="Genomic_DNA"/>
</dbReference>
<dbReference type="Proteomes" id="UP000076842">
    <property type="component" value="Unassembled WGS sequence"/>
</dbReference>